<proteinExistence type="predicted"/>
<accession>A0A923NIM6</accession>
<feature type="transmembrane region" description="Helical" evidence="1">
    <location>
        <begin position="38"/>
        <end position="56"/>
    </location>
</feature>
<evidence type="ECO:0000313" key="2">
    <source>
        <dbReference type="EMBL" id="MBC6499438.1"/>
    </source>
</evidence>
<keyword evidence="1" id="KW-0472">Membrane</keyword>
<sequence length="66" mass="7371">MDSIQLIENSQPQIVASAFGPGSVQLPYTAADGQRQNWHMVSLGIYLFSTMFLLGATKRRKNEDKN</sequence>
<dbReference type="EMBL" id="JACSZT010000009">
    <property type="protein sequence ID" value="MBC6499438.1"/>
    <property type="molecule type" value="Genomic_DNA"/>
</dbReference>
<protein>
    <submittedName>
        <fullName evidence="2">Uncharacterized protein</fullName>
    </submittedName>
</protein>
<comment type="caution">
    <text evidence="2">The sequence shown here is derived from an EMBL/GenBank/DDBJ whole genome shotgun (WGS) entry which is preliminary data.</text>
</comment>
<keyword evidence="1" id="KW-0812">Transmembrane</keyword>
<name>A0A923NIM6_WEICO</name>
<dbReference type="AlphaFoldDB" id="A0A923NIM6"/>
<reference evidence="2" key="1">
    <citation type="submission" date="2020-08" db="EMBL/GenBank/DDBJ databases">
        <title>Complete genome sequence of Weissella confusa strain FS54 provides insights into metabolic potential.</title>
        <authorList>
            <person name="Fhoula I."/>
            <person name="Najjari A."/>
            <person name="Lekired A."/>
            <person name="Bessrour-Aouam N."/>
            <person name="Jaballah S."/>
            <person name="Klibi N."/>
            <person name="Ouzari H.-I."/>
        </authorList>
    </citation>
    <scope>NUCLEOTIDE SEQUENCE</scope>
    <source>
        <strain evidence="2">FS54</strain>
    </source>
</reference>
<evidence type="ECO:0000256" key="1">
    <source>
        <dbReference type="SAM" id="Phobius"/>
    </source>
</evidence>
<evidence type="ECO:0000313" key="3">
    <source>
        <dbReference type="Proteomes" id="UP000650485"/>
    </source>
</evidence>
<dbReference type="Proteomes" id="UP000650485">
    <property type="component" value="Unassembled WGS sequence"/>
</dbReference>
<organism evidence="2 3">
    <name type="scientific">Weissella confusa</name>
    <name type="common">Lactobacillus confusus</name>
    <dbReference type="NCBI Taxonomy" id="1583"/>
    <lineage>
        <taxon>Bacteria</taxon>
        <taxon>Bacillati</taxon>
        <taxon>Bacillota</taxon>
        <taxon>Bacilli</taxon>
        <taxon>Lactobacillales</taxon>
        <taxon>Lactobacillaceae</taxon>
        <taxon>Weissella</taxon>
    </lineage>
</organism>
<gene>
    <name evidence="2" type="ORF">H7R52_14140</name>
</gene>
<keyword evidence="1" id="KW-1133">Transmembrane helix</keyword>